<sequence length="201" mass="22205">MTSSRRQLRSTATPEEQEDAILAAATQEFTEVGVRRANMDEVARRAGVSRSTLYRRFRSKEELLLGVARGVFEQLGARLAAVTRGHEPQAAVVEAFVEASRQLGGDPLLRRWFTTEVEILGTLIDLMAGTEQRLFDDAVLLVAGTLRHAGSVLPQQELETVSEVMVRVVGSLLQIHSTRVDILDPESARGFAQRYLAPLVH</sequence>
<dbReference type="EMBL" id="JAERRJ010000007">
    <property type="protein sequence ID" value="MBL1076816.1"/>
    <property type="molecule type" value="Genomic_DNA"/>
</dbReference>
<evidence type="ECO:0000259" key="5">
    <source>
        <dbReference type="PROSITE" id="PS50977"/>
    </source>
</evidence>
<protein>
    <submittedName>
        <fullName evidence="6">TetR/AcrR family transcriptional regulator</fullName>
    </submittedName>
</protein>
<dbReference type="Gene3D" id="1.10.357.10">
    <property type="entry name" value="Tetracycline Repressor, domain 2"/>
    <property type="match status" value="1"/>
</dbReference>
<keyword evidence="7" id="KW-1185">Reference proteome</keyword>
<gene>
    <name evidence="6" type="ORF">JK358_20680</name>
</gene>
<evidence type="ECO:0000313" key="6">
    <source>
        <dbReference type="EMBL" id="MBL1076816.1"/>
    </source>
</evidence>
<evidence type="ECO:0000256" key="4">
    <source>
        <dbReference type="PROSITE-ProRule" id="PRU00335"/>
    </source>
</evidence>
<comment type="caution">
    <text evidence="6">The sequence shown here is derived from an EMBL/GenBank/DDBJ whole genome shotgun (WGS) entry which is preliminary data.</text>
</comment>
<dbReference type="Proteomes" id="UP000602198">
    <property type="component" value="Unassembled WGS sequence"/>
</dbReference>
<keyword evidence="3" id="KW-0804">Transcription</keyword>
<name>A0ABS1M8A0_9NOCA</name>
<dbReference type="Pfam" id="PF00440">
    <property type="entry name" value="TetR_N"/>
    <property type="match status" value="1"/>
</dbReference>
<dbReference type="InterPro" id="IPR009057">
    <property type="entry name" value="Homeodomain-like_sf"/>
</dbReference>
<accession>A0ABS1M8A0</accession>
<proteinExistence type="predicted"/>
<evidence type="ECO:0000256" key="1">
    <source>
        <dbReference type="ARBA" id="ARBA00023015"/>
    </source>
</evidence>
<keyword evidence="2 4" id="KW-0238">DNA-binding</keyword>
<evidence type="ECO:0000256" key="2">
    <source>
        <dbReference type="ARBA" id="ARBA00023125"/>
    </source>
</evidence>
<evidence type="ECO:0000256" key="3">
    <source>
        <dbReference type="ARBA" id="ARBA00023163"/>
    </source>
</evidence>
<dbReference type="RefSeq" id="WP_201949348.1">
    <property type="nucleotide sequence ID" value="NZ_JAERRJ010000007.1"/>
</dbReference>
<dbReference type="SUPFAM" id="SSF46689">
    <property type="entry name" value="Homeodomain-like"/>
    <property type="match status" value="1"/>
</dbReference>
<dbReference type="PRINTS" id="PR00455">
    <property type="entry name" value="HTHTETR"/>
</dbReference>
<evidence type="ECO:0000313" key="7">
    <source>
        <dbReference type="Proteomes" id="UP000602198"/>
    </source>
</evidence>
<dbReference type="PROSITE" id="PS50977">
    <property type="entry name" value="HTH_TETR_2"/>
    <property type="match status" value="1"/>
</dbReference>
<dbReference type="PANTHER" id="PTHR30055">
    <property type="entry name" value="HTH-TYPE TRANSCRIPTIONAL REGULATOR RUTR"/>
    <property type="match status" value="1"/>
</dbReference>
<keyword evidence="1" id="KW-0805">Transcription regulation</keyword>
<feature type="DNA-binding region" description="H-T-H motif" evidence="4">
    <location>
        <begin position="38"/>
        <end position="57"/>
    </location>
</feature>
<organism evidence="6 7">
    <name type="scientific">Nocardia acididurans</name>
    <dbReference type="NCBI Taxonomy" id="2802282"/>
    <lineage>
        <taxon>Bacteria</taxon>
        <taxon>Bacillati</taxon>
        <taxon>Actinomycetota</taxon>
        <taxon>Actinomycetes</taxon>
        <taxon>Mycobacteriales</taxon>
        <taxon>Nocardiaceae</taxon>
        <taxon>Nocardia</taxon>
    </lineage>
</organism>
<dbReference type="PANTHER" id="PTHR30055:SF234">
    <property type="entry name" value="HTH-TYPE TRANSCRIPTIONAL REGULATOR BETI"/>
    <property type="match status" value="1"/>
</dbReference>
<dbReference type="InterPro" id="IPR050109">
    <property type="entry name" value="HTH-type_TetR-like_transc_reg"/>
</dbReference>
<feature type="domain" description="HTH tetR-type" evidence="5">
    <location>
        <begin position="15"/>
        <end position="75"/>
    </location>
</feature>
<reference evidence="6 7" key="1">
    <citation type="submission" date="2021-01" db="EMBL/GenBank/DDBJ databases">
        <title>WGS of actinomycetes isolated from Thailand.</title>
        <authorList>
            <person name="Thawai C."/>
        </authorList>
    </citation>
    <scope>NUCLEOTIDE SEQUENCE [LARGE SCALE GENOMIC DNA]</scope>
    <source>
        <strain evidence="6 7">LPG 2</strain>
    </source>
</reference>
<dbReference type="InterPro" id="IPR001647">
    <property type="entry name" value="HTH_TetR"/>
</dbReference>